<gene>
    <name evidence="1" type="ORF">SAMN04488134_1115</name>
</gene>
<dbReference type="InterPro" id="IPR036492">
    <property type="entry name" value="YojF_sf"/>
</dbReference>
<accession>A0A1H8RR77</accession>
<dbReference type="STRING" id="872970.SAMN04488134_1115"/>
<dbReference type="AlphaFoldDB" id="A0A1H8RR77"/>
<evidence type="ECO:0000313" key="2">
    <source>
        <dbReference type="Proteomes" id="UP000199300"/>
    </source>
</evidence>
<dbReference type="Proteomes" id="UP000199300">
    <property type="component" value="Unassembled WGS sequence"/>
</dbReference>
<evidence type="ECO:0000313" key="1">
    <source>
        <dbReference type="EMBL" id="SEO68845.1"/>
    </source>
</evidence>
<evidence type="ECO:0008006" key="3">
    <source>
        <dbReference type="Google" id="ProtNLM"/>
    </source>
</evidence>
<reference evidence="1 2" key="1">
    <citation type="submission" date="2016-10" db="EMBL/GenBank/DDBJ databases">
        <authorList>
            <person name="de Groot N.N."/>
        </authorList>
    </citation>
    <scope>NUCLEOTIDE SEQUENCE [LARGE SCALE GENOMIC DNA]</scope>
    <source>
        <strain evidence="1 2">CGMCC 1.10434</strain>
    </source>
</reference>
<organism evidence="1 2">
    <name type="scientific">Amphibacillus marinus</name>
    <dbReference type="NCBI Taxonomy" id="872970"/>
    <lineage>
        <taxon>Bacteria</taxon>
        <taxon>Bacillati</taxon>
        <taxon>Bacillota</taxon>
        <taxon>Bacilli</taxon>
        <taxon>Bacillales</taxon>
        <taxon>Bacillaceae</taxon>
        <taxon>Amphibacillus</taxon>
    </lineage>
</organism>
<dbReference type="RefSeq" id="WP_091499333.1">
    <property type="nucleotide sequence ID" value="NZ_FODJ01000011.1"/>
</dbReference>
<name>A0A1H8RR77_9BACI</name>
<proteinExistence type="predicted"/>
<sequence length="117" mass="13388">MKKINLEKVQEQLNYYIGEPAYLHLETTNGAYATHHNREAFNVGAFIRNTQITFNQAKISGDASNYRVGLKTEQGWVYAEGLREYHINEQAQLLLAGHDLQGRLLVTIELSKHPFDN</sequence>
<dbReference type="InterPro" id="IPR014934">
    <property type="entry name" value="DUF1806"/>
</dbReference>
<dbReference type="OrthoDB" id="2352913at2"/>
<dbReference type="Pfam" id="PF08830">
    <property type="entry name" value="DUF1806"/>
    <property type="match status" value="1"/>
</dbReference>
<dbReference type="EMBL" id="FODJ01000011">
    <property type="protein sequence ID" value="SEO68845.1"/>
    <property type="molecule type" value="Genomic_DNA"/>
</dbReference>
<dbReference type="Gene3D" id="2.70.180.10">
    <property type="entry name" value="Hypothetical protein YojF"/>
    <property type="match status" value="1"/>
</dbReference>
<dbReference type="SUPFAM" id="SSF89442">
    <property type="entry name" value="Hypothetical protein YojF"/>
    <property type="match status" value="1"/>
</dbReference>
<keyword evidence="2" id="KW-1185">Reference proteome</keyword>
<protein>
    <recommendedName>
        <fullName evidence="3">DUF1806 family protein</fullName>
    </recommendedName>
</protein>